<dbReference type="AlphaFoldDB" id="A0A9P9Z9N0"/>
<protein>
    <recommendedName>
        <fullName evidence="1">Retrotransposon Copia-like N-terminal domain-containing protein</fullName>
    </recommendedName>
</protein>
<sequence length="312" mass="34424">MAGNQDNIDSTASTKKVQSKVIDATSPFYLHPSDNPGTAISSCILKGDNYDLWEKAMKNALRAKNKVGFVNGTLPKPVATAPEAVFWEPCNSMLVSWLFNSIDSSLQPSIAYFETVKELWDDLRERFSVGNALRIHQLKADITATKQNGQSVVAYYTCLKSMWDELSQYSRVSVCTCKGCTCNAAAELAKEREEERTHQFLMGLDDAVFGTVRSNILSIDPLSSLNKVYSMVVQEERHKTVVRGHEQQVDAVGFVVRAGKSDPSQPKFGLLEKPTCSHCSKPGHDVSRCFELIGYPEGWSTRGRGSRGGRGG</sequence>
<dbReference type="OrthoDB" id="683133at2759"/>
<dbReference type="Pfam" id="PF14244">
    <property type="entry name" value="Retrotran_gag_3"/>
    <property type="match status" value="1"/>
</dbReference>
<name>A0A9P9Z9N0_9POAL</name>
<dbReference type="EMBL" id="JAMQYH010000005">
    <property type="protein sequence ID" value="KAJ1684878.1"/>
    <property type="molecule type" value="Genomic_DNA"/>
</dbReference>
<accession>A0A9P9Z9N0</accession>
<organism evidence="2 3">
    <name type="scientific">Rhynchospora breviuscula</name>
    <dbReference type="NCBI Taxonomy" id="2022672"/>
    <lineage>
        <taxon>Eukaryota</taxon>
        <taxon>Viridiplantae</taxon>
        <taxon>Streptophyta</taxon>
        <taxon>Embryophyta</taxon>
        <taxon>Tracheophyta</taxon>
        <taxon>Spermatophyta</taxon>
        <taxon>Magnoliopsida</taxon>
        <taxon>Liliopsida</taxon>
        <taxon>Poales</taxon>
        <taxon>Cyperaceae</taxon>
        <taxon>Cyperoideae</taxon>
        <taxon>Rhynchosporeae</taxon>
        <taxon>Rhynchospora</taxon>
    </lineage>
</organism>
<dbReference type="PANTHER" id="PTHR37610">
    <property type="entry name" value="CCHC-TYPE DOMAIN-CONTAINING PROTEIN"/>
    <property type="match status" value="1"/>
</dbReference>
<evidence type="ECO:0000313" key="2">
    <source>
        <dbReference type="EMBL" id="KAJ1684878.1"/>
    </source>
</evidence>
<evidence type="ECO:0000259" key="1">
    <source>
        <dbReference type="Pfam" id="PF14244"/>
    </source>
</evidence>
<feature type="domain" description="Retrotransposon Copia-like N-terminal" evidence="1">
    <location>
        <begin position="31"/>
        <end position="77"/>
    </location>
</feature>
<gene>
    <name evidence="2" type="ORF">LUZ63_016268</name>
</gene>
<reference evidence="2" key="1">
    <citation type="journal article" date="2022" name="Cell">
        <title>Repeat-based holocentromeres influence genome architecture and karyotype evolution.</title>
        <authorList>
            <person name="Hofstatter P.G."/>
            <person name="Thangavel G."/>
            <person name="Lux T."/>
            <person name="Neumann P."/>
            <person name="Vondrak T."/>
            <person name="Novak P."/>
            <person name="Zhang M."/>
            <person name="Costa L."/>
            <person name="Castellani M."/>
            <person name="Scott A."/>
            <person name="Toegelov H."/>
            <person name="Fuchs J."/>
            <person name="Mata-Sucre Y."/>
            <person name="Dias Y."/>
            <person name="Vanzela A.L.L."/>
            <person name="Huettel B."/>
            <person name="Almeida C.C.S."/>
            <person name="Simkova H."/>
            <person name="Souza G."/>
            <person name="Pedrosa-Harand A."/>
            <person name="Macas J."/>
            <person name="Mayer K.F.X."/>
            <person name="Houben A."/>
            <person name="Marques A."/>
        </authorList>
    </citation>
    <scope>NUCLEOTIDE SEQUENCE</scope>
    <source>
        <strain evidence="2">RhyBre1mFocal</strain>
    </source>
</reference>
<dbReference type="InterPro" id="IPR029472">
    <property type="entry name" value="Copia-like_N"/>
</dbReference>
<comment type="caution">
    <text evidence="2">The sequence shown here is derived from an EMBL/GenBank/DDBJ whole genome shotgun (WGS) entry which is preliminary data.</text>
</comment>
<evidence type="ECO:0000313" key="3">
    <source>
        <dbReference type="Proteomes" id="UP001151287"/>
    </source>
</evidence>
<keyword evidence="3" id="KW-1185">Reference proteome</keyword>
<proteinExistence type="predicted"/>
<dbReference type="PANTHER" id="PTHR37610:SF97">
    <property type="entry name" value="RETROTRANSPOSON GAG DOMAIN-CONTAINING PROTEIN"/>
    <property type="match status" value="1"/>
</dbReference>
<dbReference type="Proteomes" id="UP001151287">
    <property type="component" value="Unassembled WGS sequence"/>
</dbReference>